<evidence type="ECO:0000313" key="2">
    <source>
        <dbReference type="Proteomes" id="UP000595917"/>
    </source>
</evidence>
<evidence type="ECO:0008006" key="3">
    <source>
        <dbReference type="Google" id="ProtNLM"/>
    </source>
</evidence>
<dbReference type="Proteomes" id="UP000595917">
    <property type="component" value="Chromosome"/>
</dbReference>
<dbReference type="GO" id="GO:0033982">
    <property type="term" value="F:3-dehydro-L-gulonate-6-phosphate decarboxylase activity"/>
    <property type="evidence" value="ECO:0007669"/>
    <property type="project" value="TreeGrafter"/>
</dbReference>
<evidence type="ECO:0000313" key="1">
    <source>
        <dbReference type="EMBL" id="QQO08534.1"/>
    </source>
</evidence>
<dbReference type="InterPro" id="IPR011060">
    <property type="entry name" value="RibuloseP-bd_barrel"/>
</dbReference>
<gene>
    <name evidence="1" type="ORF">JFL75_16590</name>
</gene>
<organism evidence="1 2">
    <name type="scientific">Breznakiella homolactica</name>
    <dbReference type="NCBI Taxonomy" id="2798577"/>
    <lineage>
        <taxon>Bacteria</taxon>
        <taxon>Pseudomonadati</taxon>
        <taxon>Spirochaetota</taxon>
        <taxon>Spirochaetia</taxon>
        <taxon>Spirochaetales</taxon>
        <taxon>Breznakiellaceae</taxon>
        <taxon>Breznakiella</taxon>
    </lineage>
</organism>
<dbReference type="InterPro" id="IPR013785">
    <property type="entry name" value="Aldolase_TIM"/>
</dbReference>
<dbReference type="RefSeq" id="WP_215625840.1">
    <property type="nucleotide sequence ID" value="NZ_CP067089.2"/>
</dbReference>
<sequence>MKLQLAFDNSSAEDFFRVMDQVKDVIDVFELGWLGNHLGAIFIKEAKAKYPNIPLVWDQKSATMFDCMPPVEYGADYVSIAFCSEPVAKAAVDLAHPKGVKVVGDIVHSACDGQAILKFARVGCDEISLFPFMGYDNPDVTPLKVANVMREQNGLPISVYGKLTVDNMKPVLELKPDIVVIGAAIVQAADPRTEAMKIKDLMAKY</sequence>
<accession>A0A7T7XLC4</accession>
<proteinExistence type="predicted"/>
<dbReference type="SUPFAM" id="SSF51366">
    <property type="entry name" value="Ribulose-phoshate binding barrel"/>
    <property type="match status" value="1"/>
</dbReference>
<dbReference type="GO" id="GO:0019854">
    <property type="term" value="P:L-ascorbic acid catabolic process"/>
    <property type="evidence" value="ECO:0007669"/>
    <property type="project" value="TreeGrafter"/>
</dbReference>
<dbReference type="AlphaFoldDB" id="A0A7T7XLC4"/>
<reference evidence="1" key="1">
    <citation type="submission" date="2021-01" db="EMBL/GenBank/DDBJ databases">
        <title>Description of Breznakiella homolactica.</title>
        <authorList>
            <person name="Song Y."/>
            <person name="Brune A."/>
        </authorList>
    </citation>
    <scope>NUCLEOTIDE SEQUENCE</scope>
    <source>
        <strain evidence="1">RmG30</strain>
    </source>
</reference>
<dbReference type="PANTHER" id="PTHR35039">
    <property type="entry name" value="3-KETO-L-GULONATE-6-PHOSPHATE DECARBOXYLASE SGBH-RELATED"/>
    <property type="match status" value="1"/>
</dbReference>
<protein>
    <recommendedName>
        <fullName evidence="3">3-hexulose-6-phosphate synthase</fullName>
    </recommendedName>
</protein>
<dbReference type="KEGG" id="bhc:JFL75_16590"/>
<dbReference type="PANTHER" id="PTHR35039:SF3">
    <property type="entry name" value="3-KETO-L-GULONATE-6-PHOSPHATE DECARBOXYLASE SGBH-RELATED"/>
    <property type="match status" value="1"/>
</dbReference>
<keyword evidence="2" id="KW-1185">Reference proteome</keyword>
<dbReference type="EMBL" id="CP067089">
    <property type="protein sequence ID" value="QQO08534.1"/>
    <property type="molecule type" value="Genomic_DNA"/>
</dbReference>
<dbReference type="Gene3D" id="3.20.20.70">
    <property type="entry name" value="Aldolase class I"/>
    <property type="match status" value="1"/>
</dbReference>
<name>A0A7T7XLC4_9SPIR</name>